<reference evidence="2 3" key="1">
    <citation type="journal article" date="2019" name="Int. J. Syst. Evol. Microbiol.">
        <title>The Global Catalogue of Microorganisms (GCM) 10K type strain sequencing project: providing services to taxonomists for standard genome sequencing and annotation.</title>
        <authorList>
            <consortium name="The Broad Institute Genomics Platform"/>
            <consortium name="The Broad Institute Genome Sequencing Center for Infectious Disease"/>
            <person name="Wu L."/>
            <person name="Ma J."/>
        </authorList>
    </citation>
    <scope>NUCLEOTIDE SEQUENCE [LARGE SCALE GENOMIC DNA]</scope>
    <source>
        <strain evidence="2 3">JCM 13813</strain>
    </source>
</reference>
<sequence length="101" mass="10636">MAGARNLADVSGLVYGISALTLVRESLLWLNEASSHPGRPDFDSIVAAGAPGSQPPDKHLLHSDVTDALLYTKDDRGLLRNPHLDSTGSGALLAHPGDERV</sequence>
<proteinExistence type="predicted"/>
<evidence type="ECO:0000313" key="3">
    <source>
        <dbReference type="Proteomes" id="UP001501161"/>
    </source>
</evidence>
<comment type="caution">
    <text evidence="2">The sequence shown here is derived from an EMBL/GenBank/DDBJ whole genome shotgun (WGS) entry which is preliminary data.</text>
</comment>
<dbReference type="Proteomes" id="UP001501161">
    <property type="component" value="Unassembled WGS sequence"/>
</dbReference>
<feature type="region of interest" description="Disordered" evidence="1">
    <location>
        <begin position="80"/>
        <end position="101"/>
    </location>
</feature>
<protein>
    <submittedName>
        <fullName evidence="2">Uncharacterized protein</fullName>
    </submittedName>
</protein>
<evidence type="ECO:0000256" key="1">
    <source>
        <dbReference type="SAM" id="MobiDB-lite"/>
    </source>
</evidence>
<feature type="region of interest" description="Disordered" evidence="1">
    <location>
        <begin position="37"/>
        <end position="59"/>
    </location>
</feature>
<dbReference type="EMBL" id="BAAAMQ010000010">
    <property type="protein sequence ID" value="GAA2108017.1"/>
    <property type="molecule type" value="Genomic_DNA"/>
</dbReference>
<dbReference type="RefSeq" id="WP_231248453.1">
    <property type="nucleotide sequence ID" value="NZ_BAAAMQ010000010.1"/>
</dbReference>
<accession>A0ABN2XAT8</accession>
<organism evidence="2 3">
    <name type="scientific">Nocardioides furvisabuli</name>
    <dbReference type="NCBI Taxonomy" id="375542"/>
    <lineage>
        <taxon>Bacteria</taxon>
        <taxon>Bacillati</taxon>
        <taxon>Actinomycetota</taxon>
        <taxon>Actinomycetes</taxon>
        <taxon>Propionibacteriales</taxon>
        <taxon>Nocardioidaceae</taxon>
        <taxon>Nocardioides</taxon>
    </lineage>
</organism>
<evidence type="ECO:0000313" key="2">
    <source>
        <dbReference type="EMBL" id="GAA2108017.1"/>
    </source>
</evidence>
<name>A0ABN2XAT8_9ACTN</name>
<keyword evidence="3" id="KW-1185">Reference proteome</keyword>
<gene>
    <name evidence="2" type="ORF">GCM10009726_22040</name>
</gene>